<dbReference type="SUPFAM" id="SSF88723">
    <property type="entry name" value="PIN domain-like"/>
    <property type="match status" value="1"/>
</dbReference>
<protein>
    <submittedName>
        <fullName evidence="1">DUF4411 family protein</fullName>
    </submittedName>
</protein>
<evidence type="ECO:0000313" key="2">
    <source>
        <dbReference type="Proteomes" id="UP000291822"/>
    </source>
</evidence>
<keyword evidence="2" id="KW-1185">Reference proteome</keyword>
<dbReference type="RefSeq" id="WP_131412292.1">
    <property type="nucleotide sequence ID" value="NZ_SJTG01000005.1"/>
</dbReference>
<reference evidence="1 2" key="1">
    <citation type="submission" date="2019-02" db="EMBL/GenBank/DDBJ databases">
        <title>Dyella amyloliquefaciens sp. nov., isolated from forest soil.</title>
        <authorList>
            <person name="Gao Z.-H."/>
            <person name="Qiu L.-H."/>
        </authorList>
    </citation>
    <scope>NUCLEOTIDE SEQUENCE [LARGE SCALE GENOMIC DNA]</scope>
    <source>
        <strain evidence="1 2">KACC 12747</strain>
    </source>
</reference>
<accession>A0A4R0YG30</accession>
<dbReference type="InterPro" id="IPR029060">
    <property type="entry name" value="PIN-like_dom_sf"/>
</dbReference>
<dbReference type="Proteomes" id="UP000291822">
    <property type="component" value="Unassembled WGS sequence"/>
</dbReference>
<comment type="caution">
    <text evidence="1">The sequence shown here is derived from an EMBL/GenBank/DDBJ whole genome shotgun (WGS) entry which is preliminary data.</text>
</comment>
<organism evidence="1 2">
    <name type="scientific">Dyella soli</name>
    <dbReference type="NCBI Taxonomy" id="522319"/>
    <lineage>
        <taxon>Bacteria</taxon>
        <taxon>Pseudomonadati</taxon>
        <taxon>Pseudomonadota</taxon>
        <taxon>Gammaproteobacteria</taxon>
        <taxon>Lysobacterales</taxon>
        <taxon>Rhodanobacteraceae</taxon>
        <taxon>Dyella</taxon>
    </lineage>
</organism>
<dbReference type="AlphaFoldDB" id="A0A4R0YG30"/>
<name>A0A4R0YG30_9GAMM</name>
<sequence length="159" mass="17634">MRVFDASSIIYGWDNYPIQMFPRLWLWLEDEIAAGRVGIPEVAYDEVGHMSPDCHAWLKAAHVQVIDITEATLQAASAIKDMLGVQADAYHADGVDENDLLVIACARVHGHELVSDEKDQPVLPQNKKRYKIPAVCKQPGVMVPCANFLGYLKASNAVF</sequence>
<dbReference type="InterPro" id="IPR016541">
    <property type="entry name" value="UCP008505"/>
</dbReference>
<evidence type="ECO:0000313" key="1">
    <source>
        <dbReference type="EMBL" id="TCI07154.1"/>
    </source>
</evidence>
<dbReference type="EMBL" id="SJTG01000005">
    <property type="protein sequence ID" value="TCI07154.1"/>
    <property type="molecule type" value="Genomic_DNA"/>
</dbReference>
<gene>
    <name evidence="1" type="ORF">EZM97_31605</name>
</gene>
<proteinExistence type="predicted"/>
<dbReference type="Pfam" id="PF14367">
    <property type="entry name" value="DUF4411"/>
    <property type="match status" value="1"/>
</dbReference>